<dbReference type="AlphaFoldDB" id="Q8L595"/>
<evidence type="ECO:0000313" key="2">
    <source>
        <dbReference type="EMBL" id="BAB92636.1"/>
    </source>
</evidence>
<reference evidence="4" key="2">
    <citation type="journal article" date="2005" name="Nature">
        <title>The map-based sequence of the rice genome.</title>
        <authorList>
            <consortium name="International rice genome sequencing project (IRGSP)"/>
            <person name="Matsumoto T."/>
            <person name="Wu J."/>
            <person name="Kanamori H."/>
            <person name="Katayose Y."/>
            <person name="Fujisawa M."/>
            <person name="Namiki N."/>
            <person name="Mizuno H."/>
            <person name="Yamamoto K."/>
            <person name="Antonio B.A."/>
            <person name="Baba T."/>
            <person name="Sakata K."/>
            <person name="Nagamura Y."/>
            <person name="Aoki H."/>
            <person name="Arikawa K."/>
            <person name="Arita K."/>
            <person name="Bito T."/>
            <person name="Chiden Y."/>
            <person name="Fujitsuka N."/>
            <person name="Fukunaka R."/>
            <person name="Hamada M."/>
            <person name="Harada C."/>
            <person name="Hayashi A."/>
            <person name="Hijishita S."/>
            <person name="Honda M."/>
            <person name="Hosokawa S."/>
            <person name="Ichikawa Y."/>
            <person name="Idonuma A."/>
            <person name="Iijima M."/>
            <person name="Ikeda M."/>
            <person name="Ikeno M."/>
            <person name="Ito K."/>
            <person name="Ito S."/>
            <person name="Ito T."/>
            <person name="Ito Y."/>
            <person name="Ito Y."/>
            <person name="Iwabuchi A."/>
            <person name="Kamiya K."/>
            <person name="Karasawa W."/>
            <person name="Kurita K."/>
            <person name="Katagiri S."/>
            <person name="Kikuta A."/>
            <person name="Kobayashi H."/>
            <person name="Kobayashi N."/>
            <person name="Machita K."/>
            <person name="Maehara T."/>
            <person name="Masukawa M."/>
            <person name="Mizubayashi T."/>
            <person name="Mukai Y."/>
            <person name="Nagasaki H."/>
            <person name="Nagata Y."/>
            <person name="Naito S."/>
            <person name="Nakashima M."/>
            <person name="Nakama Y."/>
            <person name="Nakamichi Y."/>
            <person name="Nakamura M."/>
            <person name="Meguro A."/>
            <person name="Negishi M."/>
            <person name="Ohta I."/>
            <person name="Ohta T."/>
            <person name="Okamoto M."/>
            <person name="Ono N."/>
            <person name="Saji S."/>
            <person name="Sakaguchi M."/>
            <person name="Sakai K."/>
            <person name="Shibata M."/>
            <person name="Shimokawa T."/>
            <person name="Song J."/>
            <person name="Takazaki Y."/>
            <person name="Terasawa K."/>
            <person name="Tsugane M."/>
            <person name="Tsuji K."/>
            <person name="Ueda S."/>
            <person name="Waki K."/>
            <person name="Yamagata H."/>
            <person name="Yamamoto M."/>
            <person name="Yamamoto S."/>
            <person name="Yamane H."/>
            <person name="Yoshiki S."/>
            <person name="Yoshihara R."/>
            <person name="Yukawa K."/>
            <person name="Zhong H."/>
            <person name="Yano M."/>
            <person name="Yuan Q."/>
            <person name="Ouyang S."/>
            <person name="Liu J."/>
            <person name="Jones K.M."/>
            <person name="Gansberger K."/>
            <person name="Moffat K."/>
            <person name="Hill J."/>
            <person name="Bera J."/>
            <person name="Fadrosh D."/>
            <person name="Jin S."/>
            <person name="Johri S."/>
            <person name="Kim M."/>
            <person name="Overton L."/>
            <person name="Reardon M."/>
            <person name="Tsitrin T."/>
            <person name="Vuong H."/>
            <person name="Weaver B."/>
            <person name="Ciecko A."/>
            <person name="Tallon L."/>
            <person name="Jackson J."/>
            <person name="Pai G."/>
            <person name="Aken S.V."/>
            <person name="Utterback T."/>
            <person name="Reidmuller S."/>
            <person name="Feldblyum T."/>
            <person name="Hsiao J."/>
            <person name="Zismann V."/>
            <person name="Iobst S."/>
            <person name="de Vazeille A.R."/>
            <person name="Buell C.R."/>
            <person name="Ying K."/>
            <person name="Li Y."/>
            <person name="Lu T."/>
            <person name="Huang Y."/>
            <person name="Zhao Q."/>
            <person name="Feng Q."/>
            <person name="Zhang L."/>
            <person name="Zhu J."/>
            <person name="Weng Q."/>
            <person name="Mu J."/>
            <person name="Lu Y."/>
            <person name="Fan D."/>
            <person name="Liu Y."/>
            <person name="Guan J."/>
            <person name="Zhang Y."/>
            <person name="Yu S."/>
            <person name="Liu X."/>
            <person name="Zhang Y."/>
            <person name="Hong G."/>
            <person name="Han B."/>
            <person name="Choisne N."/>
            <person name="Demange N."/>
            <person name="Orjeda G."/>
            <person name="Samain S."/>
            <person name="Cattolico L."/>
            <person name="Pelletier E."/>
            <person name="Couloux A."/>
            <person name="Segurens B."/>
            <person name="Wincker P."/>
            <person name="D'Hont A."/>
            <person name="Scarpelli C."/>
            <person name="Weissenbach J."/>
            <person name="Salanoubat M."/>
            <person name="Quetier F."/>
            <person name="Yu Y."/>
            <person name="Kim H.R."/>
            <person name="Rambo T."/>
            <person name="Currie J."/>
            <person name="Collura K."/>
            <person name="Luo M."/>
            <person name="Yang T."/>
            <person name="Ammiraju J.S.S."/>
            <person name="Engler F."/>
            <person name="Soderlund C."/>
            <person name="Wing R.A."/>
            <person name="Palmer L.E."/>
            <person name="de la Bastide M."/>
            <person name="Spiegel L."/>
            <person name="Nascimento L."/>
            <person name="Zutavern T."/>
            <person name="O'Shaughnessy A."/>
            <person name="Dike S."/>
            <person name="Dedhia N."/>
            <person name="Preston R."/>
            <person name="Balija V."/>
            <person name="McCombie W.R."/>
            <person name="Chow T."/>
            <person name="Chen H."/>
            <person name="Chung M."/>
            <person name="Chen C."/>
            <person name="Shaw J."/>
            <person name="Wu H."/>
            <person name="Hsiao K."/>
            <person name="Chao Y."/>
            <person name="Chu M."/>
            <person name="Cheng C."/>
            <person name="Hour A."/>
            <person name="Lee P."/>
            <person name="Lin S."/>
            <person name="Lin Y."/>
            <person name="Liou J."/>
            <person name="Liu S."/>
            <person name="Hsing Y."/>
            <person name="Raghuvanshi S."/>
            <person name="Mohanty A."/>
            <person name="Bharti A.K."/>
            <person name="Gaur A."/>
            <person name="Gupta V."/>
            <person name="Kumar D."/>
            <person name="Ravi V."/>
            <person name="Vij S."/>
            <person name="Kapur A."/>
            <person name="Khurana P."/>
            <person name="Khurana P."/>
            <person name="Khurana J.P."/>
            <person name="Tyagi A.K."/>
            <person name="Gaikwad K."/>
            <person name="Singh A."/>
            <person name="Dalal V."/>
            <person name="Srivastava S."/>
            <person name="Dixit A."/>
            <person name="Pal A.K."/>
            <person name="Ghazi I.A."/>
            <person name="Yadav M."/>
            <person name="Pandit A."/>
            <person name="Bhargava A."/>
            <person name="Sureshbabu K."/>
            <person name="Batra K."/>
            <person name="Sharma T.R."/>
            <person name="Mohapatra T."/>
            <person name="Singh N.K."/>
            <person name="Messing J."/>
            <person name="Nelson A.B."/>
            <person name="Fuks G."/>
            <person name="Kavchok S."/>
            <person name="Keizer G."/>
            <person name="Linton E."/>
            <person name="Llaca V."/>
            <person name="Song R."/>
            <person name="Tanyolac B."/>
            <person name="Young S."/>
            <person name="Ho-Il K."/>
            <person name="Hahn J.H."/>
            <person name="Sangsakoo G."/>
            <person name="Vanavichit A."/>
            <person name="de Mattos Luiz.A.T."/>
            <person name="Zimmer P.D."/>
            <person name="Malone G."/>
            <person name="Dellagostin O."/>
            <person name="de Oliveira A.C."/>
            <person name="Bevan M."/>
            <person name="Bancroft I."/>
            <person name="Minx P."/>
            <person name="Cordum H."/>
            <person name="Wilson R."/>
            <person name="Cheng Z."/>
            <person name="Jin W."/>
            <person name="Jiang J."/>
            <person name="Leong S.A."/>
            <person name="Iwama H."/>
            <person name="Gojobori T."/>
            <person name="Itoh T."/>
            <person name="Niimura Y."/>
            <person name="Fujii Y."/>
            <person name="Habara T."/>
            <person name="Sakai H."/>
            <person name="Sato Y."/>
            <person name="Wilson G."/>
            <person name="Kumar K."/>
            <person name="McCouch S."/>
            <person name="Juretic N."/>
            <person name="Hoen D."/>
            <person name="Wright S."/>
            <person name="Bruskiewich R."/>
            <person name="Bureau T."/>
            <person name="Miyao A."/>
            <person name="Hirochika H."/>
            <person name="Nishikawa T."/>
            <person name="Kadowaki K."/>
            <person name="Sugiura M."/>
            <person name="Burr B."/>
            <person name="Sasaki T."/>
        </authorList>
    </citation>
    <scope>NUCLEOTIDE SEQUENCE [LARGE SCALE GENOMIC DNA]</scope>
    <source>
        <strain evidence="4">cv. Nipponbare</strain>
    </source>
</reference>
<dbReference type="EMBL" id="AP003346">
    <property type="protein sequence ID" value="BAD82142.1"/>
    <property type="molecule type" value="Genomic_DNA"/>
</dbReference>
<evidence type="ECO:0000313" key="4">
    <source>
        <dbReference type="Proteomes" id="UP000000763"/>
    </source>
</evidence>
<organism evidence="2 4">
    <name type="scientific">Oryza sativa subsp. japonica</name>
    <name type="common">Rice</name>
    <dbReference type="NCBI Taxonomy" id="39947"/>
    <lineage>
        <taxon>Eukaryota</taxon>
        <taxon>Viridiplantae</taxon>
        <taxon>Streptophyta</taxon>
        <taxon>Embryophyta</taxon>
        <taxon>Tracheophyta</taxon>
        <taxon>Spermatophyta</taxon>
        <taxon>Magnoliopsida</taxon>
        <taxon>Liliopsida</taxon>
        <taxon>Poales</taxon>
        <taxon>Poaceae</taxon>
        <taxon>BOP clade</taxon>
        <taxon>Oryzoideae</taxon>
        <taxon>Oryzeae</taxon>
        <taxon>Oryzinae</taxon>
        <taxon>Oryza</taxon>
        <taxon>Oryza sativa</taxon>
    </lineage>
</organism>
<proteinExistence type="predicted"/>
<name>Q8L595_ORYSJ</name>
<reference evidence="2" key="1">
    <citation type="journal article" date="2002" name="Nature">
        <title>The genome sequence and structure of rice chromosome 1.</title>
        <authorList>
            <person name="Sasaki T."/>
            <person name="Matsumoto T."/>
            <person name="Yamamoto K."/>
            <person name="Sakata K."/>
            <person name="Baba T."/>
            <person name="Katayose Y."/>
            <person name="Wu J."/>
            <person name="Niimura Y."/>
            <person name="Cheng Z."/>
            <person name="Nagamura Y."/>
            <person name="Antonio B.A."/>
            <person name="Kanamori H."/>
            <person name="Hosokawa S."/>
            <person name="Masukawa M."/>
            <person name="Arikawa K."/>
            <person name="Chiden Y."/>
            <person name="Hayashi M."/>
            <person name="Okamoto M."/>
            <person name="Ando T."/>
            <person name="Aoki H."/>
            <person name="Arita K."/>
            <person name="Hamada M."/>
            <person name="Harada C."/>
            <person name="Hijishita S."/>
            <person name="Honda M."/>
            <person name="Ichikawa Y."/>
            <person name="Idonuma A."/>
            <person name="Iijima M."/>
            <person name="Ikeda M."/>
            <person name="Ikeno M."/>
            <person name="Itoh S."/>
            <person name="Itoh T."/>
            <person name="Itoh Y."/>
            <person name="Itoh Y."/>
            <person name="Iwabuchi A."/>
            <person name="Kamiya K."/>
            <person name="Karasawa W."/>
            <person name="Katagiri S."/>
            <person name="Kikuta A."/>
            <person name="Kobayashi N."/>
            <person name="Kono I."/>
            <person name="Machita K."/>
            <person name="Maehara T."/>
            <person name="Mizuno H."/>
            <person name="Mizubayashi T."/>
            <person name="Mukai Y."/>
            <person name="Nagasaki H."/>
            <person name="Nakashima M."/>
            <person name="Nakama Y."/>
            <person name="Nakamichi Y."/>
            <person name="Nakamura M."/>
            <person name="Namiki N."/>
            <person name="Negishi M."/>
            <person name="Ohta I."/>
            <person name="Ono N."/>
            <person name="Saji S."/>
            <person name="Sakai K."/>
            <person name="Shibata M."/>
            <person name="Shimokawa T."/>
            <person name="Shomura A."/>
            <person name="Song J."/>
            <person name="Takazaki Y."/>
            <person name="Terasawa K."/>
            <person name="Tsuji K."/>
            <person name="Waki K."/>
            <person name="Yamagata H."/>
            <person name="Yamane H."/>
            <person name="Yoshiki S."/>
            <person name="Yoshihara R."/>
            <person name="Yukawa K."/>
            <person name="Zhong H."/>
            <person name="Iwama H."/>
            <person name="Endo T."/>
            <person name="Ito H."/>
            <person name="Hahn J.H."/>
            <person name="Kim H.I."/>
            <person name="Eun M.Y."/>
            <person name="Yano M."/>
            <person name="Jiang J."/>
            <person name="Gojobori T."/>
        </authorList>
    </citation>
    <scope>NUCLEOTIDE SEQUENCE</scope>
</reference>
<sequence>MAAMCCTRARARVRACMRAQRAGRRTAREPARGSFCRGGRGREREGRGPIGPGPHGVVATGKRSRGPRAFGVGFARASGRGRRTSERAVRGVPALVGEVAGLGARRCVVWCDAVCGTVWVWPPVRVRWPRGFIR</sequence>
<gene>
    <name evidence="2" type="ORF">B1099D03.27</name>
    <name evidence="3" type="ORF">P0434C04.47</name>
</gene>
<protein>
    <submittedName>
        <fullName evidence="2">Uncharacterized protein</fullName>
    </submittedName>
</protein>
<evidence type="ECO:0000256" key="1">
    <source>
        <dbReference type="SAM" id="MobiDB-lite"/>
    </source>
</evidence>
<reference evidence="4" key="3">
    <citation type="journal article" date="2008" name="Nucleic Acids Res.">
        <title>The rice annotation project database (RAP-DB): 2008 update.</title>
        <authorList>
            <consortium name="The rice annotation project (RAP)"/>
        </authorList>
    </citation>
    <scope>GENOME REANNOTATION</scope>
    <source>
        <strain evidence="4">cv. Nipponbare</strain>
    </source>
</reference>
<accession>Q8L595</accession>
<feature type="region of interest" description="Disordered" evidence="1">
    <location>
        <begin position="27"/>
        <end position="72"/>
    </location>
</feature>
<evidence type="ECO:0000313" key="3">
    <source>
        <dbReference type="EMBL" id="BAD82142.1"/>
    </source>
</evidence>
<dbReference type="Proteomes" id="UP000000763">
    <property type="component" value="Chromosome 1"/>
</dbReference>
<dbReference type="EMBL" id="AP003431">
    <property type="protein sequence ID" value="BAB92636.1"/>
    <property type="molecule type" value="Genomic_DNA"/>
</dbReference>